<keyword evidence="1" id="KW-1133">Transmembrane helix</keyword>
<proteinExistence type="predicted"/>
<accession>A0A1I7WM90</accession>
<keyword evidence="1" id="KW-0472">Membrane</keyword>
<keyword evidence="1" id="KW-0812">Transmembrane</keyword>
<organism evidence="2 3">
    <name type="scientific">Heterorhabditis bacteriophora</name>
    <name type="common">Entomopathogenic nematode worm</name>
    <dbReference type="NCBI Taxonomy" id="37862"/>
    <lineage>
        <taxon>Eukaryota</taxon>
        <taxon>Metazoa</taxon>
        <taxon>Ecdysozoa</taxon>
        <taxon>Nematoda</taxon>
        <taxon>Chromadorea</taxon>
        <taxon>Rhabditida</taxon>
        <taxon>Rhabditina</taxon>
        <taxon>Rhabditomorpha</taxon>
        <taxon>Strongyloidea</taxon>
        <taxon>Heterorhabditidae</taxon>
        <taxon>Heterorhabditis</taxon>
    </lineage>
</organism>
<dbReference type="AlphaFoldDB" id="A0A1I7WM90"/>
<evidence type="ECO:0000256" key="1">
    <source>
        <dbReference type="SAM" id="Phobius"/>
    </source>
</evidence>
<feature type="transmembrane region" description="Helical" evidence="1">
    <location>
        <begin position="121"/>
        <end position="141"/>
    </location>
</feature>
<evidence type="ECO:0000313" key="2">
    <source>
        <dbReference type="Proteomes" id="UP000095283"/>
    </source>
</evidence>
<dbReference type="WBParaSite" id="Hba_06264">
    <property type="protein sequence ID" value="Hba_06264"/>
    <property type="gene ID" value="Hba_06264"/>
</dbReference>
<protein>
    <submittedName>
        <fullName evidence="3">Uncharacterized protein</fullName>
    </submittedName>
</protein>
<sequence length="162" mass="19067">MGLTARRPRISDQRRLYDELAATITQLQSIGESMNNRITLDLVISKFNFMLRDKSYFLRIQTRKRRDSKRRSTNEEYLSARKVLLFKTKTTNRGPQRIQITIRVKHDKVSQCMMRLSYIPFLHYILSLVLITSFLFVNFNLCAKSGTWKIHCIPTMSQSSLT</sequence>
<keyword evidence="2" id="KW-1185">Reference proteome</keyword>
<reference evidence="3" key="1">
    <citation type="submission" date="2016-11" db="UniProtKB">
        <authorList>
            <consortium name="WormBaseParasite"/>
        </authorList>
    </citation>
    <scope>IDENTIFICATION</scope>
</reference>
<name>A0A1I7WM90_HETBA</name>
<dbReference type="Proteomes" id="UP000095283">
    <property type="component" value="Unplaced"/>
</dbReference>
<evidence type="ECO:0000313" key="3">
    <source>
        <dbReference type="WBParaSite" id="Hba_06264"/>
    </source>
</evidence>